<reference evidence="1 2" key="1">
    <citation type="submission" date="2024-04" db="EMBL/GenBank/DDBJ databases">
        <title>Tritrichomonas musculus Genome.</title>
        <authorList>
            <person name="Alves-Ferreira E."/>
            <person name="Grigg M."/>
            <person name="Lorenzi H."/>
            <person name="Galac M."/>
        </authorList>
    </citation>
    <scope>NUCLEOTIDE SEQUENCE [LARGE SCALE GENOMIC DNA]</scope>
    <source>
        <strain evidence="1 2">EAF2021</strain>
    </source>
</reference>
<evidence type="ECO:0000313" key="2">
    <source>
        <dbReference type="Proteomes" id="UP001470230"/>
    </source>
</evidence>
<accession>A0ABR2K0K2</accession>
<proteinExistence type="predicted"/>
<sequence length="131" mass="15075">MCKNTTQPSLEELYTMDNLTLLKRAITKLTNKQDNKTFKTQSGGNIDYFEYDDYSYCINCNKYDLCMIIKQTKTKKFIFEAQMFSGKSTAIRKMISAHTTDSQSELGKAGKFKVIVPTVNIAEEFYIKMSI</sequence>
<evidence type="ECO:0000313" key="1">
    <source>
        <dbReference type="EMBL" id="KAK8884632.1"/>
    </source>
</evidence>
<name>A0ABR2K0K2_9EUKA</name>
<keyword evidence="2" id="KW-1185">Reference proteome</keyword>
<dbReference type="Proteomes" id="UP001470230">
    <property type="component" value="Unassembled WGS sequence"/>
</dbReference>
<evidence type="ECO:0008006" key="3">
    <source>
        <dbReference type="Google" id="ProtNLM"/>
    </source>
</evidence>
<protein>
    <recommendedName>
        <fullName evidence="3">Thymidine kinase</fullName>
    </recommendedName>
</protein>
<comment type="caution">
    <text evidence="1">The sequence shown here is derived from an EMBL/GenBank/DDBJ whole genome shotgun (WGS) entry which is preliminary data.</text>
</comment>
<gene>
    <name evidence="1" type="ORF">M9Y10_043749</name>
</gene>
<dbReference type="EMBL" id="JAPFFF010000008">
    <property type="protein sequence ID" value="KAK8884632.1"/>
    <property type="molecule type" value="Genomic_DNA"/>
</dbReference>
<organism evidence="1 2">
    <name type="scientific">Tritrichomonas musculus</name>
    <dbReference type="NCBI Taxonomy" id="1915356"/>
    <lineage>
        <taxon>Eukaryota</taxon>
        <taxon>Metamonada</taxon>
        <taxon>Parabasalia</taxon>
        <taxon>Tritrichomonadida</taxon>
        <taxon>Tritrichomonadidae</taxon>
        <taxon>Tritrichomonas</taxon>
    </lineage>
</organism>